<name>A0A128ECX2_9BACT</name>
<dbReference type="NCBIfam" id="TIGR02221">
    <property type="entry name" value="cas_TM1812"/>
    <property type="match status" value="1"/>
</dbReference>
<keyword evidence="2" id="KW-1185">Reference proteome</keyword>
<dbReference type="NCBIfam" id="TIGR02549">
    <property type="entry name" value="CRISPR_DxTHG"/>
    <property type="match status" value="1"/>
</dbReference>
<dbReference type="EMBL" id="FIZP01000001">
    <property type="protein sequence ID" value="CZE46830.1"/>
    <property type="molecule type" value="Genomic_DNA"/>
</dbReference>
<evidence type="ECO:0000313" key="1">
    <source>
        <dbReference type="EMBL" id="CZE46830.1"/>
    </source>
</evidence>
<reference evidence="1 2" key="1">
    <citation type="submission" date="2016-02" db="EMBL/GenBank/DDBJ databases">
        <authorList>
            <consortium name="Pathogen Informatics"/>
        </authorList>
    </citation>
    <scope>NUCLEOTIDE SEQUENCE [LARGE SCALE GENOMIC DNA]</scope>
    <source>
        <strain evidence="1 2">RC20</strain>
    </source>
</reference>
<dbReference type="Proteomes" id="UP000069632">
    <property type="component" value="Unassembled WGS sequence"/>
</dbReference>
<accession>A0A128ECX2</accession>
<dbReference type="SUPFAM" id="SSF160980">
    <property type="entry name" value="SSO1389-like"/>
    <property type="match status" value="1"/>
</dbReference>
<dbReference type="InterPro" id="IPR011742">
    <property type="entry name" value="CRISPR-assoc_prot_TM1812"/>
</dbReference>
<dbReference type="OrthoDB" id="9777703at2"/>
<proteinExistence type="predicted"/>
<organism evidence="1 2">
    <name type="scientific">Campylobacter geochelonis</name>
    <dbReference type="NCBI Taxonomy" id="1780362"/>
    <lineage>
        <taxon>Bacteria</taxon>
        <taxon>Pseudomonadati</taxon>
        <taxon>Campylobacterota</taxon>
        <taxon>Epsilonproteobacteria</taxon>
        <taxon>Campylobacterales</taxon>
        <taxon>Campylobacteraceae</taxon>
        <taxon>Campylobacter</taxon>
    </lineage>
</organism>
<dbReference type="AlphaFoldDB" id="A0A128ECX2"/>
<sequence>MAKVLISSIGTGDKNKGYNKTNYKIDGKLYENEIFIANVLSRHLSIDKLFLIGTEKSIWDAVYSKFGGDEKTEFKIYEQQEKGNLQSIINLIESQIDKTLKTKGSRCFIIKYGVDEIELWDNFSKFLEIASGLEEKDEIYLDITHSFRSLSLMSFVMSEFTSNTRENPLNIKGIYYGMLELSRENDGTTPIINLSMFFELLEWGKAIRSLKIYGNSKDLLRLINKTEDKKDIKNAFNDFSNALNMSDMLALQKAVRNLYTKIKFFTESENEIYKIIGKELLSFINRLNVEEFHIFQYELAKWYQENQNYPLSYVVLVEAVVSAIAKRDGLDSNKKKDNIFIKEIAQNEYKYFECIREIRNGIAHALENNKEIIENEDAIKNLPKYIKDLSYLFE</sequence>
<dbReference type="RefSeq" id="WP_075540035.1">
    <property type="nucleotide sequence ID" value="NZ_CP053844.1"/>
</dbReference>
<protein>
    <submittedName>
        <fullName evidence="1">CRISPR-associated protein, TM1812 family</fullName>
    </submittedName>
</protein>
<dbReference type="InterPro" id="IPR013383">
    <property type="entry name" value="CRISPR-assoc_prot_DxTHG_CS"/>
</dbReference>
<gene>
    <name evidence="1" type="ORF">ERS672216_00578</name>
</gene>
<evidence type="ECO:0000313" key="2">
    <source>
        <dbReference type="Proteomes" id="UP000069632"/>
    </source>
</evidence>